<comment type="caution">
    <text evidence="1">The sequence shown here is derived from an EMBL/GenBank/DDBJ whole genome shotgun (WGS) entry which is preliminary data.</text>
</comment>
<sequence length="150" mass="17288">MLNEDYKDMLQILLNNKVKFLVVGAYAMGAHGYPRATGDFDIWVEASAENSERIYQSLAKFGAPLSEVTKETFREKGIIFQIGVAPRRIDIITKIEGVDFKQAYYRRQDIEIEGIKMPFLSKEDLIKNKESVGREKDTLDAKYLKEEHHI</sequence>
<protein>
    <submittedName>
        <fullName evidence="1">Uncharacterized protein</fullName>
    </submittedName>
</protein>
<dbReference type="EMBL" id="PCRF01000195">
    <property type="protein sequence ID" value="PIP16167.1"/>
    <property type="molecule type" value="Genomic_DNA"/>
</dbReference>
<gene>
    <name evidence="1" type="ORF">COX46_03945</name>
</gene>
<reference evidence="1 2" key="1">
    <citation type="submission" date="2017-09" db="EMBL/GenBank/DDBJ databases">
        <title>Depth-based differentiation of microbial function through sediment-hosted aquifers and enrichment of novel symbionts in the deep terrestrial subsurface.</title>
        <authorList>
            <person name="Probst A.J."/>
            <person name="Ladd B."/>
            <person name="Jarett J.K."/>
            <person name="Geller-Mcgrath D.E."/>
            <person name="Sieber C.M."/>
            <person name="Emerson J.B."/>
            <person name="Anantharaman K."/>
            <person name="Thomas B.C."/>
            <person name="Malmstrom R."/>
            <person name="Stieglmeier M."/>
            <person name="Klingl A."/>
            <person name="Woyke T."/>
            <person name="Ryan C.M."/>
            <person name="Banfield J.F."/>
        </authorList>
    </citation>
    <scope>NUCLEOTIDE SEQUENCE [LARGE SCALE GENOMIC DNA]</scope>
    <source>
        <strain evidence="1">CG23_combo_of_CG06-09_8_20_14_all_48_7</strain>
    </source>
</reference>
<proteinExistence type="predicted"/>
<dbReference type="InterPro" id="IPR043519">
    <property type="entry name" value="NT_sf"/>
</dbReference>
<organism evidence="1 2">
    <name type="scientific">bacterium (Candidatus Ratteibacteria) CG23_combo_of_CG06-09_8_20_14_all_48_7</name>
    <dbReference type="NCBI Taxonomy" id="2014292"/>
    <lineage>
        <taxon>Bacteria</taxon>
        <taxon>Candidatus Ratteibacteria</taxon>
    </lineage>
</organism>
<evidence type="ECO:0000313" key="2">
    <source>
        <dbReference type="Proteomes" id="UP000230392"/>
    </source>
</evidence>
<dbReference type="SUPFAM" id="SSF81301">
    <property type="entry name" value="Nucleotidyltransferase"/>
    <property type="match status" value="1"/>
</dbReference>
<evidence type="ECO:0000313" key="1">
    <source>
        <dbReference type="EMBL" id="PIP16167.1"/>
    </source>
</evidence>
<dbReference type="Proteomes" id="UP000230392">
    <property type="component" value="Unassembled WGS sequence"/>
</dbReference>
<dbReference type="AlphaFoldDB" id="A0A2G9YAC4"/>
<accession>A0A2G9YAC4</accession>
<dbReference type="Gene3D" id="3.30.460.40">
    <property type="match status" value="1"/>
</dbReference>
<name>A0A2G9YAC4_9BACT</name>